<organism evidence="2 3">
    <name type="scientific">Miscanthus lutarioriparius</name>
    <dbReference type="NCBI Taxonomy" id="422564"/>
    <lineage>
        <taxon>Eukaryota</taxon>
        <taxon>Viridiplantae</taxon>
        <taxon>Streptophyta</taxon>
        <taxon>Embryophyta</taxon>
        <taxon>Tracheophyta</taxon>
        <taxon>Spermatophyta</taxon>
        <taxon>Magnoliopsida</taxon>
        <taxon>Liliopsida</taxon>
        <taxon>Poales</taxon>
        <taxon>Poaceae</taxon>
        <taxon>PACMAD clade</taxon>
        <taxon>Panicoideae</taxon>
        <taxon>Andropogonodae</taxon>
        <taxon>Andropogoneae</taxon>
        <taxon>Saccharinae</taxon>
        <taxon>Miscanthus</taxon>
    </lineage>
</organism>
<evidence type="ECO:0008006" key="4">
    <source>
        <dbReference type="Google" id="ProtNLM"/>
    </source>
</evidence>
<comment type="caution">
    <text evidence="2">The sequence shown here is derived from an EMBL/GenBank/DDBJ whole genome shotgun (WGS) entry which is preliminary data.</text>
</comment>
<feature type="compositionally biased region" description="Low complexity" evidence="1">
    <location>
        <begin position="337"/>
        <end position="348"/>
    </location>
</feature>
<keyword evidence="3" id="KW-1185">Reference proteome</keyword>
<feature type="region of interest" description="Disordered" evidence="1">
    <location>
        <begin position="1"/>
        <end position="40"/>
    </location>
</feature>
<evidence type="ECO:0000313" key="2">
    <source>
        <dbReference type="EMBL" id="CAD6252491.1"/>
    </source>
</evidence>
<dbReference type="PANTHER" id="PTHR47069:SF11">
    <property type="entry name" value="OS04G0275550 PROTEIN"/>
    <property type="match status" value="1"/>
</dbReference>
<gene>
    <name evidence="2" type="ORF">NCGR_LOCUS36143</name>
</gene>
<proteinExistence type="predicted"/>
<dbReference type="Proteomes" id="UP000604825">
    <property type="component" value="Unassembled WGS sequence"/>
</dbReference>
<protein>
    <recommendedName>
        <fullName evidence="4">Myb/SANT-like domain-containing protein</fullName>
    </recommendedName>
</protein>
<dbReference type="PANTHER" id="PTHR47069">
    <property type="match status" value="1"/>
</dbReference>
<feature type="compositionally biased region" description="Acidic residues" evidence="1">
    <location>
        <begin position="316"/>
        <end position="327"/>
    </location>
</feature>
<evidence type="ECO:0000256" key="1">
    <source>
        <dbReference type="SAM" id="MobiDB-lite"/>
    </source>
</evidence>
<accession>A0A811Q707</accession>
<feature type="region of interest" description="Disordered" evidence="1">
    <location>
        <begin position="306"/>
        <end position="358"/>
    </location>
</feature>
<dbReference type="OrthoDB" id="688769at2759"/>
<name>A0A811Q707_9POAL</name>
<dbReference type="EMBL" id="CAJGYO010000009">
    <property type="protein sequence ID" value="CAD6252491.1"/>
    <property type="molecule type" value="Genomic_DNA"/>
</dbReference>
<dbReference type="AlphaFoldDB" id="A0A811Q707"/>
<reference evidence="2" key="1">
    <citation type="submission" date="2020-10" db="EMBL/GenBank/DDBJ databases">
        <authorList>
            <person name="Han B."/>
            <person name="Lu T."/>
            <person name="Zhao Q."/>
            <person name="Huang X."/>
            <person name="Zhao Y."/>
        </authorList>
    </citation>
    <scope>NUCLEOTIDE SEQUENCE</scope>
</reference>
<sequence>MEGHDGDDMNGTGYNGDHGIDGAGHGNDARTRDFLAPGNPWGHAGGSGLFPDAAQTFSGSSRFNQSRLGLESLDLNASEDWPQMQAYVGYIRGDNEVPPMAPTPIRVTSRNSARNLGSNTAIAGGGTSVGGGMGGTSVGGGFVPPLSPPWGGAGGRRRGRSARVRGPGPAILDDNFNQDDNTHAPRVPAMKHKANWTIPNTKKFCDIWCHEIAIGNCTKGVMSKTGWRDLIRRYQAATGLVHDREQIAGRSDDGTVEATDAWWKANTNGQSDLMKFRKGLPEYLDQMDKMFTGNTVDGSTSFVAGESGTIDLDGGSSDEEAVDEMEDQLTPLSIGNKRASSTSTTASSPRKRSKSPALRAMDNNMRTHNEIANRRLCLMESMFEHRKQEDHNSRSALSEKIDRVTQIAREMGISAQTPTLFRGLYKIIHNESDMDFFLANGPEERMIIIEQAAPVDP</sequence>
<feature type="compositionally biased region" description="Gly residues" evidence="1">
    <location>
        <begin position="13"/>
        <end position="25"/>
    </location>
</feature>
<evidence type="ECO:0000313" key="3">
    <source>
        <dbReference type="Proteomes" id="UP000604825"/>
    </source>
</evidence>